<comment type="cofactor">
    <cofactor evidence="1">
        <name>[4Fe-4S] cluster</name>
        <dbReference type="ChEBI" id="CHEBI:49883"/>
    </cofactor>
</comment>
<dbReference type="PANTHER" id="PTHR10537:SF3">
    <property type="entry name" value="DNA PRIMASE LARGE SUBUNIT"/>
    <property type="match status" value="1"/>
</dbReference>
<reference evidence="10" key="3">
    <citation type="submission" date="2025-09" db="UniProtKB">
        <authorList>
            <consortium name="Ensembl"/>
        </authorList>
    </citation>
    <scope>IDENTIFICATION</scope>
</reference>
<reference evidence="10" key="1">
    <citation type="submission" date="2020-07" db="EMBL/GenBank/DDBJ databases">
        <title>A long reads based de novo assembly of the rainbow trout Arlee double haploid line genome.</title>
        <authorList>
            <person name="Gao G."/>
            <person name="Palti Y."/>
        </authorList>
    </citation>
    <scope>NUCLEOTIDE SEQUENCE [LARGE SCALE GENOMIC DNA]</scope>
</reference>
<keyword evidence="6" id="KW-0408">Iron</keyword>
<dbReference type="InterPro" id="IPR007238">
    <property type="entry name" value="DNA_primase_lsu_euk/arc"/>
</dbReference>
<dbReference type="PANTHER" id="PTHR10537">
    <property type="entry name" value="DNA PRIMASE LARGE SUBUNIT"/>
    <property type="match status" value="1"/>
</dbReference>
<reference evidence="10" key="2">
    <citation type="submission" date="2025-08" db="UniProtKB">
        <authorList>
            <consortium name="Ensembl"/>
        </authorList>
    </citation>
    <scope>IDENTIFICATION</scope>
</reference>
<evidence type="ECO:0000259" key="9">
    <source>
        <dbReference type="Pfam" id="PF04104"/>
    </source>
</evidence>
<evidence type="ECO:0000313" key="11">
    <source>
        <dbReference type="Proteomes" id="UP000694395"/>
    </source>
</evidence>
<dbReference type="GO" id="GO:0006270">
    <property type="term" value="P:DNA replication initiation"/>
    <property type="evidence" value="ECO:0007669"/>
    <property type="project" value="TreeGrafter"/>
</dbReference>
<evidence type="ECO:0000313" key="10">
    <source>
        <dbReference type="Ensembl" id="ENSOMYP00000112763.1"/>
    </source>
</evidence>
<evidence type="ECO:0000256" key="1">
    <source>
        <dbReference type="ARBA" id="ARBA00001966"/>
    </source>
</evidence>
<name>A0A8K9UKS9_ONCMY</name>
<evidence type="ECO:0000256" key="2">
    <source>
        <dbReference type="ARBA" id="ARBA00022485"/>
    </source>
</evidence>
<dbReference type="GO" id="GO:0051539">
    <property type="term" value="F:4 iron, 4 sulfur cluster binding"/>
    <property type="evidence" value="ECO:0007669"/>
    <property type="project" value="UniProtKB-KW"/>
</dbReference>
<keyword evidence="4" id="KW-0235">DNA replication</keyword>
<keyword evidence="3" id="KW-0639">Primosome</keyword>
<evidence type="ECO:0000256" key="8">
    <source>
        <dbReference type="SAM" id="MobiDB-lite"/>
    </source>
</evidence>
<dbReference type="Proteomes" id="UP000694395">
    <property type="component" value="Chromosome 20"/>
</dbReference>
<feature type="domain" description="DNA primase large subunit C-terminal" evidence="9">
    <location>
        <begin position="7"/>
        <end position="140"/>
    </location>
</feature>
<accession>A0A8K9UKS9</accession>
<keyword evidence="7" id="KW-0411">Iron-sulfur</keyword>
<dbReference type="AlphaFoldDB" id="A0A8K9UKS9"/>
<dbReference type="GO" id="GO:0005658">
    <property type="term" value="C:alpha DNA polymerase:primase complex"/>
    <property type="evidence" value="ECO:0007669"/>
    <property type="project" value="TreeGrafter"/>
</dbReference>
<protein>
    <recommendedName>
        <fullName evidence="9">DNA primase large subunit C-terminal domain-containing protein</fullName>
    </recommendedName>
</protein>
<dbReference type="GO" id="GO:0006269">
    <property type="term" value="P:DNA replication, synthesis of primer"/>
    <property type="evidence" value="ECO:0007669"/>
    <property type="project" value="UniProtKB-KW"/>
</dbReference>
<keyword evidence="2" id="KW-0004">4Fe-4S</keyword>
<evidence type="ECO:0000256" key="5">
    <source>
        <dbReference type="ARBA" id="ARBA00022723"/>
    </source>
</evidence>
<dbReference type="Ensembl" id="ENSOMYT00000155543.1">
    <property type="protein sequence ID" value="ENSOMYP00000112763.1"/>
    <property type="gene ID" value="ENSOMYG00000052117.1"/>
</dbReference>
<evidence type="ECO:0000256" key="6">
    <source>
        <dbReference type="ARBA" id="ARBA00023004"/>
    </source>
</evidence>
<evidence type="ECO:0000256" key="7">
    <source>
        <dbReference type="ARBA" id="ARBA00023014"/>
    </source>
</evidence>
<organism evidence="10 11">
    <name type="scientific">Oncorhynchus mykiss</name>
    <name type="common">Rainbow trout</name>
    <name type="synonym">Salmo gairdneri</name>
    <dbReference type="NCBI Taxonomy" id="8022"/>
    <lineage>
        <taxon>Eukaryota</taxon>
        <taxon>Metazoa</taxon>
        <taxon>Chordata</taxon>
        <taxon>Craniata</taxon>
        <taxon>Vertebrata</taxon>
        <taxon>Euteleostomi</taxon>
        <taxon>Actinopterygii</taxon>
        <taxon>Neopterygii</taxon>
        <taxon>Teleostei</taxon>
        <taxon>Protacanthopterygii</taxon>
        <taxon>Salmoniformes</taxon>
        <taxon>Salmonidae</taxon>
        <taxon>Salmoninae</taxon>
        <taxon>Oncorhynchus</taxon>
    </lineage>
</organism>
<keyword evidence="5" id="KW-0479">Metal-binding</keyword>
<feature type="region of interest" description="Disordered" evidence="8">
    <location>
        <begin position="156"/>
        <end position="175"/>
    </location>
</feature>
<dbReference type="GeneTree" id="ENSGT00390000009790"/>
<sequence>MCPLFLQLSVKSYPLSVRQLHRLLRESHHLRHGGSMQYKLFLKGIGLTLDKALQFWRSEFVKGKVDADKFDKAYAYSICHMFGKEGKRTDYTPYSCMKVILSNPPSQGDQHGCPFRRSDPELLKQKLQSYKVSPSGISQVDVTPLFHKGTCKFPDISVRNGPSPPPPPPPPPLPIQQVPGVINGIDIWALRWPWQNTEIPVLQEIKHRTSTMAGGIVMLEGHVRMSLQEGYHMREEDVFPVTHSVEIAWNDNKLSPMML</sequence>
<feature type="compositionally biased region" description="Pro residues" evidence="8">
    <location>
        <begin position="162"/>
        <end position="174"/>
    </location>
</feature>
<dbReference type="InterPro" id="IPR058560">
    <property type="entry name" value="DNA_primase_C"/>
</dbReference>
<dbReference type="Pfam" id="PF04104">
    <property type="entry name" value="DNA_primase_lrg"/>
    <property type="match status" value="1"/>
</dbReference>
<keyword evidence="11" id="KW-1185">Reference proteome</keyword>
<evidence type="ECO:0000256" key="3">
    <source>
        <dbReference type="ARBA" id="ARBA00022515"/>
    </source>
</evidence>
<proteinExistence type="predicted"/>
<evidence type="ECO:0000256" key="4">
    <source>
        <dbReference type="ARBA" id="ARBA00022705"/>
    </source>
</evidence>
<dbReference type="GO" id="GO:0046872">
    <property type="term" value="F:metal ion binding"/>
    <property type="evidence" value="ECO:0007669"/>
    <property type="project" value="UniProtKB-KW"/>
</dbReference>